<keyword evidence="3" id="KW-1185">Reference proteome</keyword>
<dbReference type="GeneID" id="68097184"/>
<evidence type="ECO:0000313" key="3">
    <source>
        <dbReference type="Proteomes" id="UP000816034"/>
    </source>
</evidence>
<comment type="caution">
    <text evidence="2">The sequence shown here is derived from an EMBL/GenBank/DDBJ whole genome shotgun (WGS) entry which is preliminary data.</text>
</comment>
<dbReference type="RefSeq" id="XP_044548441.1">
    <property type="nucleotide sequence ID" value="XM_044694400.1"/>
</dbReference>
<reference evidence="2 3" key="1">
    <citation type="journal article" date="2018" name="BMC Genomics">
        <title>The genome of Naegleria lovaniensis, the basis for a comparative approach to unravel pathogenicity factors of the human pathogenic amoeba N. fowleri.</title>
        <authorList>
            <person name="Liechti N."/>
            <person name="Schurch N."/>
            <person name="Bruggmann R."/>
            <person name="Wittwer M."/>
        </authorList>
    </citation>
    <scope>NUCLEOTIDE SEQUENCE [LARGE SCALE GENOMIC DNA]</scope>
    <source>
        <strain evidence="2 3">ATCC 30569</strain>
    </source>
</reference>
<gene>
    <name evidence="2" type="ORF">C9374_004729</name>
</gene>
<sequence length="288" mass="32982">MSHNNPPSISGRVHTTIDVEPSCNDKSFLLYLERILSVHIIIDWQRRLQEVMRVRTEGEAILPSHWEVLLSSIINILNVVLDKGQTEISELDKISFSGSVFGIILESTTSAAEDIAGVGQWSRGFKKVWYLLDSLIKKLVVRSLNQEEQELLFEYNAFIRRKSEAQDEEESSSARQWKISHLLSKPQVSHVRIMDQFENSNWRKRNALRRYFSPTIFKRKETPKEMESWKATGTGPYCSYQTSFSGSRDDVILNKLGHSSSEEISDTTTPSTELTETSQTVTDRTSHP</sequence>
<accession>A0AA88GR28</accession>
<dbReference type="EMBL" id="PYSW02000022">
    <property type="protein sequence ID" value="KAG2382762.1"/>
    <property type="molecule type" value="Genomic_DNA"/>
</dbReference>
<organism evidence="2 3">
    <name type="scientific">Naegleria lovaniensis</name>
    <name type="common">Amoeba</name>
    <dbReference type="NCBI Taxonomy" id="51637"/>
    <lineage>
        <taxon>Eukaryota</taxon>
        <taxon>Discoba</taxon>
        <taxon>Heterolobosea</taxon>
        <taxon>Tetramitia</taxon>
        <taxon>Eutetramitia</taxon>
        <taxon>Vahlkampfiidae</taxon>
        <taxon>Naegleria</taxon>
    </lineage>
</organism>
<evidence type="ECO:0000313" key="2">
    <source>
        <dbReference type="EMBL" id="KAG2382762.1"/>
    </source>
</evidence>
<feature type="compositionally biased region" description="Low complexity" evidence="1">
    <location>
        <begin position="267"/>
        <end position="280"/>
    </location>
</feature>
<feature type="region of interest" description="Disordered" evidence="1">
    <location>
        <begin position="255"/>
        <end position="288"/>
    </location>
</feature>
<dbReference type="AlphaFoldDB" id="A0AA88GR28"/>
<proteinExistence type="predicted"/>
<name>A0AA88GR28_NAELO</name>
<evidence type="ECO:0000256" key="1">
    <source>
        <dbReference type="SAM" id="MobiDB-lite"/>
    </source>
</evidence>
<protein>
    <submittedName>
        <fullName evidence="2">Uncharacterized protein</fullName>
    </submittedName>
</protein>
<dbReference type="Proteomes" id="UP000816034">
    <property type="component" value="Unassembled WGS sequence"/>
</dbReference>